<accession>X0UED8</accession>
<dbReference type="AlphaFoldDB" id="X0UED8"/>
<proteinExistence type="predicted"/>
<sequence>MIFQVTVFEEARAFLNSSIRTYVSATSTFDKLFAVKLIVI</sequence>
<comment type="caution">
    <text evidence="1">The sequence shown here is derived from an EMBL/GenBank/DDBJ whole genome shotgun (WGS) entry which is preliminary data.</text>
</comment>
<evidence type="ECO:0000313" key="1">
    <source>
        <dbReference type="EMBL" id="GAF98767.1"/>
    </source>
</evidence>
<feature type="non-terminal residue" evidence="1">
    <location>
        <position position="40"/>
    </location>
</feature>
<name>X0UED8_9ZZZZ</name>
<protein>
    <submittedName>
        <fullName evidence="1">Uncharacterized protein</fullName>
    </submittedName>
</protein>
<reference evidence="1" key="1">
    <citation type="journal article" date="2014" name="Front. Microbiol.">
        <title>High frequency of phylogenetically diverse reductive dehalogenase-homologous genes in deep subseafloor sedimentary metagenomes.</title>
        <authorList>
            <person name="Kawai M."/>
            <person name="Futagami T."/>
            <person name="Toyoda A."/>
            <person name="Takaki Y."/>
            <person name="Nishi S."/>
            <person name="Hori S."/>
            <person name="Arai W."/>
            <person name="Tsubouchi T."/>
            <person name="Morono Y."/>
            <person name="Uchiyama I."/>
            <person name="Ito T."/>
            <person name="Fujiyama A."/>
            <person name="Inagaki F."/>
            <person name="Takami H."/>
        </authorList>
    </citation>
    <scope>NUCLEOTIDE SEQUENCE</scope>
    <source>
        <strain evidence="1">Expedition CK06-06</strain>
    </source>
</reference>
<organism evidence="1">
    <name type="scientific">marine sediment metagenome</name>
    <dbReference type="NCBI Taxonomy" id="412755"/>
    <lineage>
        <taxon>unclassified sequences</taxon>
        <taxon>metagenomes</taxon>
        <taxon>ecological metagenomes</taxon>
    </lineage>
</organism>
<dbReference type="EMBL" id="BARS01012309">
    <property type="protein sequence ID" value="GAF98767.1"/>
    <property type="molecule type" value="Genomic_DNA"/>
</dbReference>
<gene>
    <name evidence="1" type="ORF">S01H1_21990</name>
</gene>